<evidence type="ECO:0000313" key="14">
    <source>
        <dbReference type="Proteomes" id="UP000062398"/>
    </source>
</evidence>
<dbReference type="Proteomes" id="UP000056255">
    <property type="component" value="Chromosome"/>
</dbReference>
<evidence type="ECO:0000313" key="8">
    <source>
        <dbReference type="EMBL" id="AKV78867.1"/>
    </source>
</evidence>
<dbReference type="PRINTS" id="PR00700">
    <property type="entry name" value="PRTYPHPHTASE"/>
</dbReference>
<dbReference type="InterPro" id="IPR057023">
    <property type="entry name" value="PTP-SAK"/>
</dbReference>
<proteinExistence type="predicted"/>
<evidence type="ECO:0000256" key="1">
    <source>
        <dbReference type="ARBA" id="ARBA00022801"/>
    </source>
</evidence>
<dbReference type="InterPro" id="IPR016130">
    <property type="entry name" value="Tyr_Pase_AS"/>
</dbReference>
<dbReference type="SUPFAM" id="SSF52799">
    <property type="entry name" value="(Phosphotyrosine protein) phosphatases II"/>
    <property type="match status" value="1"/>
</dbReference>
<reference evidence="13 14" key="2">
    <citation type="journal article" date="2015" name="Genome Announc.">
        <title>Complete Genome Sequences of Evolved Arsenate-Resistant Metallosphaera sedula Strains.</title>
        <authorList>
            <person name="Ai C."/>
            <person name="McCarthy S."/>
            <person name="Schackwitz W."/>
            <person name="Martin J."/>
            <person name="Lipzen A."/>
            <person name="Blum P."/>
        </authorList>
    </citation>
    <scope>NUCLEOTIDE SEQUENCE [LARGE SCALE GENOMIC DNA]</scope>
    <source>
        <strain evidence="8 14">ARS120-1</strain>
        <strain evidence="9 13">ARS120-2</strain>
        <strain evidence="6 16">ARS50-1</strain>
        <strain evidence="7 15">ARS50-2</strain>
    </source>
</reference>
<dbReference type="Proteomes" id="UP000068832">
    <property type="component" value="Chromosome"/>
</dbReference>
<dbReference type="Gene3D" id="3.90.190.10">
    <property type="entry name" value="Protein tyrosine phosphatase superfamily"/>
    <property type="match status" value="1"/>
</dbReference>
<dbReference type="EMBL" id="CP012175">
    <property type="protein sequence ID" value="AKV81112.1"/>
    <property type="molecule type" value="Genomic_DNA"/>
</dbReference>
<evidence type="ECO:0000313" key="13">
    <source>
        <dbReference type="Proteomes" id="UP000061362"/>
    </source>
</evidence>
<dbReference type="InterPro" id="IPR000387">
    <property type="entry name" value="Tyr_Pase_dom"/>
</dbReference>
<dbReference type="EMBL" id="CP012172">
    <property type="protein sequence ID" value="AKV74376.1"/>
    <property type="molecule type" value="Genomic_DNA"/>
</dbReference>
<dbReference type="Proteomes" id="UP000029084">
    <property type="component" value="Chromosome"/>
</dbReference>
<keyword evidence="1" id="KW-0378">Hydrolase</keyword>
<dbReference type="PATRIC" id="fig|43687.5.peg.1487"/>
<name>A0A088E6Y3_9CREN</name>
<dbReference type="InterPro" id="IPR000242">
    <property type="entry name" value="PTP_cat"/>
</dbReference>
<dbReference type="FunFam" id="3.90.190.10:FF:000157">
    <property type="entry name" value="Protein-tyrosine phosphatase"/>
    <property type="match status" value="1"/>
</dbReference>
<evidence type="ECO:0000259" key="2">
    <source>
        <dbReference type="PROSITE" id="PS50054"/>
    </source>
</evidence>
<dbReference type="SMART" id="SM00404">
    <property type="entry name" value="PTPc_motif"/>
    <property type="match status" value="1"/>
</dbReference>
<dbReference type="EMBL" id="CP012176">
    <property type="protein sequence ID" value="AKV83350.1"/>
    <property type="molecule type" value="Genomic_DNA"/>
</dbReference>
<dbReference type="OMA" id="WPTPDGY"/>
<dbReference type="PROSITE" id="PS00383">
    <property type="entry name" value="TYR_PHOSPHATASE_1"/>
    <property type="match status" value="1"/>
</dbReference>
<dbReference type="OrthoDB" id="117569at2157"/>
<evidence type="ECO:0000313" key="11">
    <source>
        <dbReference type="Proteomes" id="UP000029084"/>
    </source>
</evidence>
<evidence type="ECO:0000313" key="16">
    <source>
        <dbReference type="Proteomes" id="UP000068832"/>
    </source>
</evidence>
<dbReference type="GeneID" id="91755864"/>
<dbReference type="EMBL" id="CP012174">
    <property type="protein sequence ID" value="AKV78867.1"/>
    <property type="molecule type" value="Genomic_DNA"/>
</dbReference>
<dbReference type="InterPro" id="IPR003595">
    <property type="entry name" value="Tyr_Pase_cat"/>
</dbReference>
<dbReference type="Pfam" id="PF22784">
    <property type="entry name" value="PTP-SAK"/>
    <property type="match status" value="1"/>
</dbReference>
<dbReference type="GO" id="GO:0004725">
    <property type="term" value="F:protein tyrosine phosphatase activity"/>
    <property type="evidence" value="ECO:0007669"/>
    <property type="project" value="InterPro"/>
</dbReference>
<accession>A0A088E6Y3</accession>
<evidence type="ECO:0000313" key="10">
    <source>
        <dbReference type="EMBL" id="AKV83350.1"/>
    </source>
</evidence>
<evidence type="ECO:0000313" key="5">
    <source>
        <dbReference type="EMBL" id="AIM27507.1"/>
    </source>
</evidence>
<dbReference type="PROSITE" id="PS50056">
    <property type="entry name" value="TYR_PHOSPHATASE_2"/>
    <property type="match status" value="1"/>
</dbReference>
<dbReference type="EMBL" id="CP012173">
    <property type="protein sequence ID" value="AKV76615.1"/>
    <property type="molecule type" value="Genomic_DNA"/>
</dbReference>
<evidence type="ECO:0000313" key="9">
    <source>
        <dbReference type="EMBL" id="AKV81112.1"/>
    </source>
</evidence>
<evidence type="ECO:0000313" key="15">
    <source>
        <dbReference type="Proteomes" id="UP000062475"/>
    </source>
</evidence>
<dbReference type="InterPro" id="IPR020422">
    <property type="entry name" value="TYR_PHOSPHATASE_DUAL_dom"/>
</dbReference>
<dbReference type="RefSeq" id="WP_012021310.1">
    <property type="nucleotide sequence ID" value="NZ_CP008822.1"/>
</dbReference>
<dbReference type="Proteomes" id="UP000061362">
    <property type="component" value="Chromosome"/>
</dbReference>
<dbReference type="InterPro" id="IPR050561">
    <property type="entry name" value="PTP"/>
</dbReference>
<feature type="domain" description="Tyrosine-protein phosphatase" evidence="2 3">
    <location>
        <begin position="1"/>
        <end position="147"/>
    </location>
</feature>
<protein>
    <submittedName>
        <fullName evidence="5 6">Protein phosphatase</fullName>
    </submittedName>
</protein>
<dbReference type="EMBL" id="CP008822">
    <property type="protein sequence ID" value="AIM27507.1"/>
    <property type="molecule type" value="Genomic_DNA"/>
</dbReference>
<dbReference type="PANTHER" id="PTHR23339">
    <property type="entry name" value="TYROSINE SPECIFIC PROTEIN PHOSPHATASE AND DUAL SPECIFICITY PROTEIN PHOSPHATASE"/>
    <property type="match status" value="1"/>
</dbReference>
<reference evidence="10 12" key="3">
    <citation type="submission" date="2015-07" db="EMBL/GenBank/DDBJ databases">
        <title>Physiological, transcriptional responses and genome re-sequencing of acid resistant extremely thermoacidophilic Metallosphaera sedula SARC-M1.</title>
        <authorList>
            <person name="Ai C."/>
            <person name="McCarthy S."/>
            <person name="Eckrich V."/>
            <person name="Rudrappa D."/>
            <person name="Qiu G."/>
            <person name="Blum P."/>
        </authorList>
    </citation>
    <scope>NUCLEOTIDE SEQUENCE [LARGE SCALE GENOMIC DNA]</scope>
    <source>
        <strain evidence="10 12">SARC-M1</strain>
    </source>
</reference>
<organism evidence="5 11">
    <name type="scientific">Metallosphaera sedula</name>
    <dbReference type="NCBI Taxonomy" id="43687"/>
    <lineage>
        <taxon>Archaea</taxon>
        <taxon>Thermoproteota</taxon>
        <taxon>Thermoprotei</taxon>
        <taxon>Sulfolobales</taxon>
        <taxon>Sulfolobaceae</taxon>
        <taxon>Metallosphaera</taxon>
    </lineage>
</organism>
<reference evidence="5 11" key="1">
    <citation type="journal article" date="2014" name="J. Bacteriol.">
        <title>Role of an Archaeal PitA Transporter in the Copper and Arsenic Resistance of Metallosphaera sedula, an Extreme Thermoacidophile.</title>
        <authorList>
            <person name="McCarthy S."/>
            <person name="Ai C."/>
            <person name="Wheaton G."/>
            <person name="Tevatia R."/>
            <person name="Eckrich V."/>
            <person name="Kelly R."/>
            <person name="Blum P."/>
        </authorList>
    </citation>
    <scope>NUCLEOTIDE SEQUENCE [LARGE SCALE GENOMIC DNA]</scope>
    <source>
        <strain evidence="5 11">CuR1</strain>
    </source>
</reference>
<evidence type="ECO:0000259" key="3">
    <source>
        <dbReference type="PROSITE" id="PS50055"/>
    </source>
</evidence>
<dbReference type="Proteomes" id="UP000062398">
    <property type="component" value="Chromosome"/>
</dbReference>
<dbReference type="InterPro" id="IPR029021">
    <property type="entry name" value="Prot-tyrosine_phosphatase-like"/>
</dbReference>
<evidence type="ECO:0000313" key="12">
    <source>
        <dbReference type="Proteomes" id="UP000056255"/>
    </source>
</evidence>
<dbReference type="PROSITE" id="PS50055">
    <property type="entry name" value="TYR_PHOSPHATASE_PTP"/>
    <property type="match status" value="1"/>
</dbReference>
<evidence type="ECO:0000313" key="7">
    <source>
        <dbReference type="EMBL" id="AKV76615.1"/>
    </source>
</evidence>
<evidence type="ECO:0000259" key="4">
    <source>
        <dbReference type="PROSITE" id="PS50056"/>
    </source>
</evidence>
<dbReference type="PROSITE" id="PS50054">
    <property type="entry name" value="TYR_PHOSPHATASE_DUAL"/>
    <property type="match status" value="1"/>
</dbReference>
<dbReference type="AlphaFoldDB" id="A0A088E6Y3"/>
<gene>
    <name evidence="5" type="ORF">HA72_1365</name>
    <name evidence="6" type="ORF">MsedA_1383</name>
    <name evidence="7" type="ORF">MsedB_1385</name>
    <name evidence="8" type="ORF">MsedC_1383</name>
    <name evidence="9" type="ORF">MsedD_1384</name>
    <name evidence="10" type="ORF">MsedE_1389</name>
</gene>
<evidence type="ECO:0000313" key="6">
    <source>
        <dbReference type="EMBL" id="AKV74376.1"/>
    </source>
</evidence>
<feature type="domain" description="Tyrosine specific protein phosphatases" evidence="4">
    <location>
        <begin position="76"/>
        <end position="139"/>
    </location>
</feature>
<sequence length="147" mass="17206">MYWVRRNRIGGSHMPSHLEEIRDWKRKGVRKILVLAEDWEIEEAWGNPEYYFSQLREEGFQFLHVPVPDGYAPTMEQFQEIMKWLDTGSNVVHCVAGMGRTGTVLAGYLVLREAMSPDQAVEEVRRYRPGAVQTMQQFMFLHELTKS</sequence>
<dbReference type="Proteomes" id="UP000062475">
    <property type="component" value="Chromosome"/>
</dbReference>